<feature type="domain" description="AAA+ ATPase" evidence="3">
    <location>
        <begin position="548"/>
        <end position="684"/>
    </location>
</feature>
<dbReference type="PROSITE" id="PS00674">
    <property type="entry name" value="AAA"/>
    <property type="match status" value="2"/>
</dbReference>
<dbReference type="PANTHER" id="PTHR23077">
    <property type="entry name" value="AAA-FAMILY ATPASE"/>
    <property type="match status" value="1"/>
</dbReference>
<accession>A0ABQ8EY47</accession>
<dbReference type="InterPro" id="IPR041569">
    <property type="entry name" value="AAA_lid_3"/>
</dbReference>
<feature type="domain" description="AAA+ ATPase" evidence="3">
    <location>
        <begin position="265"/>
        <end position="408"/>
    </location>
</feature>
<name>A0ABQ8EY47_9FUNG</name>
<dbReference type="InterPro" id="IPR027417">
    <property type="entry name" value="P-loop_NTPase"/>
</dbReference>
<dbReference type="Gene3D" id="1.10.8.60">
    <property type="match status" value="2"/>
</dbReference>
<dbReference type="Proteomes" id="UP001648503">
    <property type="component" value="Unassembled WGS sequence"/>
</dbReference>
<sequence length="779" mass="85525">MSSPQLDNPSPLNANRNKDTALSSSAVATAKNQSGMDVCVTLNPAAASAFGTRPRPLRLSSHPIDMQTLGLVAGDLVMVSTHQESKALGVVWPSYAVQEKHVLVSQTLLDTASMYDGGHATLYPVRSPAVVAARISLRWIHIPDFPIDEILEIYIKEILLESEYICCSQMIRFQYYGKERLCKVDHILPIDTTLVNDLQSQTMPFRVIRSTQVTLLVNMPVDVPEATHHGYTTVGGLTKQIATIRSLVELTLCHPERISCLGFIPPRGVLLFGPPGTGKTLIARTVANETKAHVITVNGSEVISRYYGEAESKLSTIFQEASEKSPSIIFLDEIDALCPKRDEGASEVQQRIVAALLTLMDGTNQDINNGDHQPRIIVIGATNRPNAIDDALRRPGRFDHEIEIGIPSGDDRFKILQAILRPIPNLLSDTDLYRVSSSAHGYVGADLAAVCREAGLKAIQRFEVESRSRGIIPNDDELHISDLKLTAEDLISGMAMVQPSAMREVILEVPKVPWTDIGGQDNIKQRLQEAVEWPLKNPEVFLRFNISPPKGILLYGPPGCSKTLMAKALATEAGLNFFAVKGPELFSKWVGESEKAVQEIFRKARAASPSIIFFDEIDALAVRRGGDDSSVADRVLSQLLNEMDGIEPLVNVTVVAATNRPDILDSALLRPGRIDSILYVAPPDLDSRKQIFRIQTNRMACSDDVVLNVLAEMTDGFSGAEVVSACQEAAMQAMEEDLDAICVSQCHFVNAIESITPRITQQMLKFYDDFRLRCGLRSV</sequence>
<dbReference type="SMART" id="SM00382">
    <property type="entry name" value="AAA"/>
    <property type="match status" value="2"/>
</dbReference>
<evidence type="ECO:0000256" key="2">
    <source>
        <dbReference type="ARBA" id="ARBA00022840"/>
    </source>
</evidence>
<dbReference type="Gene3D" id="3.40.50.300">
    <property type="entry name" value="P-loop containing nucleotide triphosphate hydrolases"/>
    <property type="match status" value="2"/>
</dbReference>
<evidence type="ECO:0000313" key="4">
    <source>
        <dbReference type="EMBL" id="KAH6588692.1"/>
    </source>
</evidence>
<organism evidence="4 5">
    <name type="scientific">Batrachochytrium salamandrivorans</name>
    <dbReference type="NCBI Taxonomy" id="1357716"/>
    <lineage>
        <taxon>Eukaryota</taxon>
        <taxon>Fungi</taxon>
        <taxon>Fungi incertae sedis</taxon>
        <taxon>Chytridiomycota</taxon>
        <taxon>Chytridiomycota incertae sedis</taxon>
        <taxon>Chytridiomycetes</taxon>
        <taxon>Rhizophydiales</taxon>
        <taxon>Rhizophydiales incertae sedis</taxon>
        <taxon>Batrachochytrium</taxon>
    </lineage>
</organism>
<reference evidence="4 5" key="1">
    <citation type="submission" date="2021-02" db="EMBL/GenBank/DDBJ databases">
        <title>Variation within the Batrachochytrium salamandrivorans European outbreak.</title>
        <authorList>
            <person name="Kelly M."/>
            <person name="Pasmans F."/>
            <person name="Shea T.P."/>
            <person name="Munoz J.F."/>
            <person name="Carranza S."/>
            <person name="Cuomo C.A."/>
            <person name="Martel A."/>
        </authorList>
    </citation>
    <scope>NUCLEOTIDE SEQUENCE [LARGE SCALE GENOMIC DNA]</scope>
    <source>
        <strain evidence="4 5">AMFP18/2</strain>
    </source>
</reference>
<dbReference type="InterPro" id="IPR003959">
    <property type="entry name" value="ATPase_AAA_core"/>
</dbReference>
<dbReference type="InterPro" id="IPR003593">
    <property type="entry name" value="AAA+_ATPase"/>
</dbReference>
<dbReference type="PANTHER" id="PTHR23077:SF27">
    <property type="entry name" value="ATPASE FAMILY GENE 2 PROTEIN HOMOLOG A"/>
    <property type="match status" value="1"/>
</dbReference>
<dbReference type="CDD" id="cd19511">
    <property type="entry name" value="RecA-like_CDC48_r2-like"/>
    <property type="match status" value="1"/>
</dbReference>
<dbReference type="InterPro" id="IPR003960">
    <property type="entry name" value="ATPase_AAA_CS"/>
</dbReference>
<evidence type="ECO:0000313" key="5">
    <source>
        <dbReference type="Proteomes" id="UP001648503"/>
    </source>
</evidence>
<dbReference type="CDD" id="cd19503">
    <property type="entry name" value="RecA-like_CDC48_NLV2_r1-like"/>
    <property type="match status" value="1"/>
</dbReference>
<dbReference type="Pfam" id="PF17862">
    <property type="entry name" value="AAA_lid_3"/>
    <property type="match status" value="2"/>
</dbReference>
<evidence type="ECO:0000259" key="3">
    <source>
        <dbReference type="SMART" id="SM00382"/>
    </source>
</evidence>
<keyword evidence="1" id="KW-0547">Nucleotide-binding</keyword>
<dbReference type="InterPro" id="IPR050168">
    <property type="entry name" value="AAA_ATPase_domain"/>
</dbReference>
<dbReference type="Pfam" id="PF00004">
    <property type="entry name" value="AAA"/>
    <property type="match status" value="2"/>
</dbReference>
<dbReference type="EMBL" id="JAFCIX010000495">
    <property type="protein sequence ID" value="KAH6588692.1"/>
    <property type="molecule type" value="Genomic_DNA"/>
</dbReference>
<protein>
    <recommendedName>
        <fullName evidence="3">AAA+ ATPase domain-containing protein</fullName>
    </recommendedName>
</protein>
<proteinExistence type="predicted"/>
<comment type="caution">
    <text evidence="4">The sequence shown here is derived from an EMBL/GenBank/DDBJ whole genome shotgun (WGS) entry which is preliminary data.</text>
</comment>
<gene>
    <name evidence="4" type="ORF">BASA50_010563</name>
</gene>
<keyword evidence="5" id="KW-1185">Reference proteome</keyword>
<evidence type="ECO:0000256" key="1">
    <source>
        <dbReference type="ARBA" id="ARBA00022741"/>
    </source>
</evidence>
<keyword evidence="2" id="KW-0067">ATP-binding</keyword>
<dbReference type="SUPFAM" id="SSF52540">
    <property type="entry name" value="P-loop containing nucleoside triphosphate hydrolases"/>
    <property type="match status" value="2"/>
</dbReference>